<dbReference type="InterPro" id="IPR028996">
    <property type="entry name" value="GM2-AP"/>
</dbReference>
<evidence type="ECO:0000313" key="5">
    <source>
        <dbReference type="Proteomes" id="UP000663870"/>
    </source>
</evidence>
<dbReference type="EMBL" id="CAJNOL010000134">
    <property type="protein sequence ID" value="CAF0875168.1"/>
    <property type="molecule type" value="Genomic_DNA"/>
</dbReference>
<dbReference type="Gene3D" id="2.70.220.10">
    <property type="entry name" value="Ganglioside GM2 activator"/>
    <property type="match status" value="1"/>
</dbReference>
<sequence length="158" mass="17068">MISSLCIVFLQLTLVATQISWENCDSNSNSIKLLNLTVNPYPIIMPGSVSIEISVHSNQDLTSPIKVELALHKKVLFSYVSLPCISGIGSCTYDDLCTLCPQCGCPLKAGDHMLTIPITIFISSWTLAGNYQGQVHIQTNSGATACVKVSNVHIKLSK</sequence>
<dbReference type="InterPro" id="IPR003172">
    <property type="entry name" value="ML_dom"/>
</dbReference>
<dbReference type="Pfam" id="PF02221">
    <property type="entry name" value="E1_DerP2_DerF2"/>
    <property type="match status" value="1"/>
</dbReference>
<feature type="domain" description="MD-2-related lipid-recognition" evidence="3">
    <location>
        <begin position="21"/>
        <end position="151"/>
    </location>
</feature>
<evidence type="ECO:0000259" key="3">
    <source>
        <dbReference type="SMART" id="SM00737"/>
    </source>
</evidence>
<proteinExistence type="predicted"/>
<dbReference type="InterPro" id="IPR036846">
    <property type="entry name" value="GM2-AP_sf"/>
</dbReference>
<dbReference type="SMART" id="SM00737">
    <property type="entry name" value="ML"/>
    <property type="match status" value="1"/>
</dbReference>
<reference evidence="4" key="1">
    <citation type="submission" date="2021-02" db="EMBL/GenBank/DDBJ databases">
        <authorList>
            <person name="Nowell W R."/>
        </authorList>
    </citation>
    <scope>NUCLEOTIDE SEQUENCE</scope>
</reference>
<name>A0A813XYT2_9BILA</name>
<gene>
    <name evidence="4" type="ORF">JXQ802_LOCUS7873</name>
</gene>
<feature type="signal peptide" evidence="2">
    <location>
        <begin position="1"/>
        <end position="17"/>
    </location>
</feature>
<comment type="caution">
    <text evidence="4">The sequence shown here is derived from an EMBL/GenBank/DDBJ whole genome shotgun (WGS) entry which is preliminary data.</text>
</comment>
<protein>
    <recommendedName>
        <fullName evidence="3">MD-2-related lipid-recognition domain-containing protein</fullName>
    </recommendedName>
</protein>
<feature type="chain" id="PRO_5032796919" description="MD-2-related lipid-recognition domain-containing protein" evidence="2">
    <location>
        <begin position="18"/>
        <end position="158"/>
    </location>
</feature>
<dbReference type="GO" id="GO:0009898">
    <property type="term" value="C:cytoplasmic side of plasma membrane"/>
    <property type="evidence" value="ECO:0007669"/>
    <property type="project" value="TreeGrafter"/>
</dbReference>
<organism evidence="4 5">
    <name type="scientific">Rotaria sordida</name>
    <dbReference type="NCBI Taxonomy" id="392033"/>
    <lineage>
        <taxon>Eukaryota</taxon>
        <taxon>Metazoa</taxon>
        <taxon>Spiralia</taxon>
        <taxon>Gnathifera</taxon>
        <taxon>Rotifera</taxon>
        <taxon>Eurotatoria</taxon>
        <taxon>Bdelloidea</taxon>
        <taxon>Philodinida</taxon>
        <taxon>Philodinidae</taxon>
        <taxon>Rotaria</taxon>
    </lineage>
</organism>
<evidence type="ECO:0000256" key="1">
    <source>
        <dbReference type="ARBA" id="ARBA00022729"/>
    </source>
</evidence>
<dbReference type="Proteomes" id="UP000663870">
    <property type="component" value="Unassembled WGS sequence"/>
</dbReference>
<dbReference type="GO" id="GO:0006689">
    <property type="term" value="P:ganglioside catabolic process"/>
    <property type="evidence" value="ECO:0007669"/>
    <property type="project" value="InterPro"/>
</dbReference>
<accession>A0A813XYT2</accession>
<dbReference type="SUPFAM" id="SSF63707">
    <property type="entry name" value="Ganglioside M2 (gm2) activator"/>
    <property type="match status" value="1"/>
</dbReference>
<dbReference type="GO" id="GO:0005319">
    <property type="term" value="F:lipid transporter activity"/>
    <property type="evidence" value="ECO:0007669"/>
    <property type="project" value="TreeGrafter"/>
</dbReference>
<dbReference type="GO" id="GO:0008047">
    <property type="term" value="F:enzyme activator activity"/>
    <property type="evidence" value="ECO:0007669"/>
    <property type="project" value="InterPro"/>
</dbReference>
<evidence type="ECO:0000256" key="2">
    <source>
        <dbReference type="SAM" id="SignalP"/>
    </source>
</evidence>
<keyword evidence="1 2" id="KW-0732">Signal</keyword>
<dbReference type="PANTHER" id="PTHR17357">
    <property type="entry name" value="GM2 GANGLIOSIDE ACTIVATOR PROTEIN"/>
    <property type="match status" value="1"/>
</dbReference>
<dbReference type="PANTHER" id="PTHR17357:SF0">
    <property type="entry name" value="GANGLIOSIDE GM2 ACTIVATOR"/>
    <property type="match status" value="1"/>
</dbReference>
<dbReference type="AlphaFoldDB" id="A0A813XYT2"/>
<keyword evidence="5" id="KW-1185">Reference proteome</keyword>
<evidence type="ECO:0000313" key="4">
    <source>
        <dbReference type="EMBL" id="CAF0875168.1"/>
    </source>
</evidence>